<dbReference type="PROSITE" id="PS00150">
    <property type="entry name" value="ACYLPHOSPHATASE_1"/>
    <property type="match status" value="1"/>
</dbReference>
<dbReference type="UniPathway" id="UPA00335"/>
<feature type="active site" evidence="9">
    <location>
        <position position="21"/>
    </location>
</feature>
<dbReference type="Pfam" id="PF01300">
    <property type="entry name" value="Sua5_yciO_yrdC"/>
    <property type="match status" value="1"/>
</dbReference>
<evidence type="ECO:0000259" key="11">
    <source>
        <dbReference type="PROSITE" id="PS51160"/>
    </source>
</evidence>
<dbReference type="InterPro" id="IPR011125">
    <property type="entry name" value="Znf_HypF"/>
</dbReference>
<dbReference type="AlphaFoldDB" id="A0A1L7CTL6"/>
<feature type="domain" description="Acylphosphatase-like" evidence="11">
    <location>
        <begin position="6"/>
        <end position="93"/>
    </location>
</feature>
<evidence type="ECO:0000256" key="10">
    <source>
        <dbReference type="SAM" id="MobiDB-lite"/>
    </source>
</evidence>
<feature type="active site" evidence="9">
    <location>
        <position position="39"/>
    </location>
</feature>
<dbReference type="GO" id="GO:0008270">
    <property type="term" value="F:zinc ion binding"/>
    <property type="evidence" value="ECO:0007669"/>
    <property type="project" value="UniProtKB-KW"/>
</dbReference>
<dbReference type="InterPro" id="IPR004421">
    <property type="entry name" value="Carbamoyltransferase_HypF"/>
</dbReference>
<dbReference type="InterPro" id="IPR055128">
    <property type="entry name" value="HypF_C_2"/>
</dbReference>
<dbReference type="InterPro" id="IPR001792">
    <property type="entry name" value="Acylphosphatase-like_dom"/>
</dbReference>
<dbReference type="SUPFAM" id="SSF54975">
    <property type="entry name" value="Acylphosphatase/BLUF domain-like"/>
    <property type="match status" value="1"/>
</dbReference>
<dbReference type="Pfam" id="PF00708">
    <property type="entry name" value="Acylphosphatase"/>
    <property type="match status" value="1"/>
</dbReference>
<dbReference type="PROSITE" id="PS51163">
    <property type="entry name" value="YRDC"/>
    <property type="match status" value="1"/>
</dbReference>
<dbReference type="EC" id="6.2.-.-" evidence="8"/>
<feature type="domain" description="YrdC-like" evidence="12">
    <location>
        <begin position="204"/>
        <end position="377"/>
    </location>
</feature>
<dbReference type="Gene3D" id="3.90.870.50">
    <property type="match status" value="1"/>
</dbReference>
<evidence type="ECO:0000256" key="3">
    <source>
        <dbReference type="ARBA" id="ARBA00022598"/>
    </source>
</evidence>
<keyword evidence="9" id="KW-0378">Hydrolase</keyword>
<dbReference type="PANTHER" id="PTHR42959">
    <property type="entry name" value="CARBAMOYLTRANSFERASE"/>
    <property type="match status" value="1"/>
</dbReference>
<evidence type="ECO:0000256" key="7">
    <source>
        <dbReference type="ARBA" id="ARBA00048220"/>
    </source>
</evidence>
<dbReference type="InterPro" id="IPR051060">
    <property type="entry name" value="Carbamoyltrans_HypF-like"/>
</dbReference>
<gene>
    <name evidence="13" type="ORF">CFRA_07895</name>
</gene>
<comment type="pathway">
    <text evidence="1">Protein modification; [NiFe] hydrogenase maturation.</text>
</comment>
<evidence type="ECO:0000259" key="12">
    <source>
        <dbReference type="PROSITE" id="PS51163"/>
    </source>
</evidence>
<dbReference type="Gene3D" id="3.30.420.40">
    <property type="match status" value="1"/>
</dbReference>
<dbReference type="Pfam" id="PF17788">
    <property type="entry name" value="HypF_C"/>
    <property type="match status" value="1"/>
</dbReference>
<dbReference type="GO" id="GO:0003725">
    <property type="term" value="F:double-stranded RNA binding"/>
    <property type="evidence" value="ECO:0007669"/>
    <property type="project" value="InterPro"/>
</dbReference>
<feature type="compositionally biased region" description="Low complexity" evidence="10">
    <location>
        <begin position="692"/>
        <end position="704"/>
    </location>
</feature>
<sequence length="834" mass="86908">MAQIIRVRTLVTGVVQGVGFRPHIARTAARHPVTGLVGNDDREVFIEAQGTREAVHAFLDEALGALPPLAKITGRRETPVSPVEGEEIFRIVASERTAGERTLIPPDSATCPDCLAELHDPADRRYHHPFITCTNCGPRYSIITDLPYDRPNTTMARFEMCPRCAAEYADPLDRRFHAQPVACPDCGPTMWLERDGVRRDGDPDELFDLARAELDRGGVLAVKGIGGFHLLADARNPAAVALLRERKHRPDKPFAVMAPRPEEVAGFTDAELELVHSPAAPIVIGRDLGALAPGVAPRLGEVGVMRPYSPLHELLVDRPVIATSGNVPGEPVCHTNDAARAKLSRLVDLFVLHDRPIHLPVEDSVFRGTRPVRRGRGFAPLPLTLPLDDAAPADVACVLAVGGELKNAFTLAVGERANVAGHLGDMASLAGRRAFDASTADMLTMQRAAPTAVACDLHPGYSTRARAERFAEEHDVPLIGVQHHHAHARSLLAEHGVTGPAVVAVVDGTGFGTDATVWGGEVLSVDAGGPDWSRAWHLPVFRMAGGDKAVRNPWRLARGLVAALAGGTGVGAGDGAEVCDAGGAGDAGGTDGADGTDGTAGTARRRLAAAVAEADCFAGVDAAELRLVDSQLASGTGTVECSSAGRLFDAAAFLSGAFTGPVTHEGQAAMEFEALARQAHSAGAAEDGVTRPGAEPAEPGAPQATGNQADAPAHSPARADRTPDDDREAVAALLAAVAGRSTPVAERARAFHRGLAELFAARLAAAAEKAGTRVVGVTGGCALNRLFVGNLAAALSARGLELLEHRTVPANDGGLALGQAAAARAGVDDFARLS</sequence>
<keyword evidence="3" id="KW-0436">Ligase</keyword>
<dbReference type="STRING" id="1437875.CFRA_07895"/>
<comment type="catalytic activity">
    <reaction evidence="7">
        <text>C-terminal L-cysteinyl-[HypE protein] + carbamoyl phosphate + ATP + H2O = C-terminal S-carboxamide-L-cysteinyl-[HypE protein] + AMP + phosphate + diphosphate + H(+)</text>
        <dbReference type="Rhea" id="RHEA:55636"/>
        <dbReference type="Rhea" id="RHEA-COMP:14247"/>
        <dbReference type="Rhea" id="RHEA-COMP:14392"/>
        <dbReference type="ChEBI" id="CHEBI:15377"/>
        <dbReference type="ChEBI" id="CHEBI:15378"/>
        <dbReference type="ChEBI" id="CHEBI:30616"/>
        <dbReference type="ChEBI" id="CHEBI:33019"/>
        <dbReference type="ChEBI" id="CHEBI:43474"/>
        <dbReference type="ChEBI" id="CHEBI:58228"/>
        <dbReference type="ChEBI" id="CHEBI:76913"/>
        <dbReference type="ChEBI" id="CHEBI:139126"/>
        <dbReference type="ChEBI" id="CHEBI:456215"/>
    </reaction>
</comment>
<accession>A0A1L7CTL6</accession>
<dbReference type="PIRSF" id="PIRSF006256">
    <property type="entry name" value="CMPcnvr_hdrg_mat"/>
    <property type="match status" value="1"/>
</dbReference>
<comment type="similarity">
    <text evidence="2 8">Belongs to the carbamoyltransferase HypF family.</text>
</comment>
<dbReference type="KEGG" id="cfk:CFRA_07895"/>
<organism evidence="13 14">
    <name type="scientific">Corynebacterium frankenforstense DSM 45800</name>
    <dbReference type="NCBI Taxonomy" id="1437875"/>
    <lineage>
        <taxon>Bacteria</taxon>
        <taxon>Bacillati</taxon>
        <taxon>Actinomycetota</taxon>
        <taxon>Actinomycetes</taxon>
        <taxon>Mycobacteriales</taxon>
        <taxon>Corynebacteriaceae</taxon>
        <taxon>Corynebacterium</taxon>
    </lineage>
</organism>
<dbReference type="RefSeq" id="WP_075664176.1">
    <property type="nucleotide sequence ID" value="NZ_CP009247.1"/>
</dbReference>
<proteinExistence type="inferred from homology"/>
<evidence type="ECO:0000256" key="8">
    <source>
        <dbReference type="PIRNR" id="PIRNR006256"/>
    </source>
</evidence>
<dbReference type="InterPro" id="IPR036046">
    <property type="entry name" value="Acylphosphatase-like_dom_sf"/>
</dbReference>
<comment type="catalytic activity">
    <reaction evidence="9">
        <text>an acyl phosphate + H2O = a carboxylate + phosphate + H(+)</text>
        <dbReference type="Rhea" id="RHEA:14965"/>
        <dbReference type="ChEBI" id="CHEBI:15377"/>
        <dbReference type="ChEBI" id="CHEBI:15378"/>
        <dbReference type="ChEBI" id="CHEBI:29067"/>
        <dbReference type="ChEBI" id="CHEBI:43474"/>
        <dbReference type="ChEBI" id="CHEBI:59918"/>
        <dbReference type="EC" id="3.6.1.7"/>
    </reaction>
</comment>
<dbReference type="EMBL" id="CP009247">
    <property type="protein sequence ID" value="APT89192.1"/>
    <property type="molecule type" value="Genomic_DNA"/>
</dbReference>
<dbReference type="Proteomes" id="UP000185434">
    <property type="component" value="Chromosome"/>
</dbReference>
<dbReference type="Gene3D" id="3.30.110.120">
    <property type="match status" value="1"/>
</dbReference>
<evidence type="ECO:0000256" key="5">
    <source>
        <dbReference type="ARBA" id="ARBA00022771"/>
    </source>
</evidence>
<dbReference type="GO" id="GO:0003998">
    <property type="term" value="F:acylphosphatase activity"/>
    <property type="evidence" value="ECO:0007669"/>
    <property type="project" value="UniProtKB-EC"/>
</dbReference>
<dbReference type="GO" id="GO:0016743">
    <property type="term" value="F:carboxyl- or carbamoyltransferase activity"/>
    <property type="evidence" value="ECO:0007669"/>
    <property type="project" value="UniProtKB-UniRule"/>
</dbReference>
<dbReference type="InterPro" id="IPR041440">
    <property type="entry name" value="HypF_C"/>
</dbReference>
<dbReference type="InterPro" id="IPR017945">
    <property type="entry name" value="DHBP_synth_RibB-like_a/b_dom"/>
</dbReference>
<evidence type="ECO:0000256" key="1">
    <source>
        <dbReference type="ARBA" id="ARBA00004711"/>
    </source>
</evidence>
<feature type="region of interest" description="Disordered" evidence="10">
    <location>
        <begin position="679"/>
        <end position="726"/>
    </location>
</feature>
<dbReference type="InterPro" id="IPR006070">
    <property type="entry name" value="Sua5-like_dom"/>
</dbReference>
<dbReference type="InterPro" id="IPR017968">
    <property type="entry name" value="Acylphosphatase_CS"/>
</dbReference>
<evidence type="ECO:0000313" key="13">
    <source>
        <dbReference type="EMBL" id="APT89192.1"/>
    </source>
</evidence>
<protein>
    <recommendedName>
        <fullName evidence="8">Carbamoyltransferase</fullName>
        <ecNumber evidence="8">6.2.-.-</ecNumber>
    </recommendedName>
</protein>
<dbReference type="PANTHER" id="PTHR42959:SF1">
    <property type="entry name" value="CARBAMOYLTRANSFERASE HYPF"/>
    <property type="match status" value="1"/>
</dbReference>
<keyword evidence="14" id="KW-1185">Reference proteome</keyword>
<keyword evidence="6" id="KW-0862">Zinc</keyword>
<keyword evidence="4" id="KW-0479">Metal-binding</keyword>
<dbReference type="Pfam" id="PF07503">
    <property type="entry name" value="zf-HYPF"/>
    <property type="match status" value="2"/>
</dbReference>
<dbReference type="PROSITE" id="PS51160">
    <property type="entry name" value="ACYLPHOSPHATASE_3"/>
    <property type="match status" value="1"/>
</dbReference>
<dbReference type="Pfam" id="PF22521">
    <property type="entry name" value="HypF_C_2"/>
    <property type="match status" value="2"/>
</dbReference>
<evidence type="ECO:0000256" key="2">
    <source>
        <dbReference type="ARBA" id="ARBA00008097"/>
    </source>
</evidence>
<evidence type="ECO:0000256" key="9">
    <source>
        <dbReference type="PROSITE-ProRule" id="PRU00520"/>
    </source>
</evidence>
<dbReference type="GO" id="GO:0051604">
    <property type="term" value="P:protein maturation"/>
    <property type="evidence" value="ECO:0007669"/>
    <property type="project" value="TreeGrafter"/>
</dbReference>
<name>A0A1L7CTL6_9CORY</name>
<reference evidence="13 14" key="1">
    <citation type="submission" date="2014-08" db="EMBL/GenBank/DDBJ databases">
        <title>Complete genome sequence of Corynebacterium frankenforstense ST18(T) (=DSM 45800(T)), isolated from raw cow milk.</title>
        <authorList>
            <person name="Ruckert C."/>
            <person name="Albersmeier A."/>
            <person name="Winkler A."/>
            <person name="Lipski A."/>
            <person name="Kalinowski J."/>
        </authorList>
    </citation>
    <scope>NUCLEOTIDE SEQUENCE [LARGE SCALE GENOMIC DNA]</scope>
    <source>
        <strain evidence="13 14">ST18</strain>
    </source>
</reference>
<evidence type="ECO:0000313" key="14">
    <source>
        <dbReference type="Proteomes" id="UP000185434"/>
    </source>
</evidence>
<dbReference type="GO" id="GO:0016874">
    <property type="term" value="F:ligase activity"/>
    <property type="evidence" value="ECO:0007669"/>
    <property type="project" value="UniProtKB-UniRule"/>
</dbReference>
<evidence type="ECO:0000256" key="6">
    <source>
        <dbReference type="ARBA" id="ARBA00022833"/>
    </source>
</evidence>
<dbReference type="NCBIfam" id="TIGR00143">
    <property type="entry name" value="hypF"/>
    <property type="match status" value="1"/>
</dbReference>
<dbReference type="SUPFAM" id="SSF55821">
    <property type="entry name" value="YrdC/RibB"/>
    <property type="match status" value="1"/>
</dbReference>
<evidence type="ECO:0000256" key="4">
    <source>
        <dbReference type="ARBA" id="ARBA00022723"/>
    </source>
</evidence>
<keyword evidence="5" id="KW-0863">Zinc-finger</keyword>